<dbReference type="EMBL" id="CP019706">
    <property type="protein sequence ID" value="ARJ41353.1"/>
    <property type="molecule type" value="Genomic_DNA"/>
</dbReference>
<gene>
    <name evidence="9" type="ORF">B1H58_04565</name>
</gene>
<keyword evidence="3" id="KW-0808">Transferase</keyword>
<dbReference type="AlphaFoldDB" id="A0A1W6B2R9"/>
<dbReference type="InterPro" id="IPR053452">
    <property type="entry name" value="Phytoene_synthase-rel"/>
</dbReference>
<keyword evidence="5" id="KW-0125">Carotenoid biosynthesis</keyword>
<dbReference type="KEGG" id="palh:B1H58_04565"/>
<dbReference type="PANTHER" id="PTHR31480">
    <property type="entry name" value="BIFUNCTIONAL LYCOPENE CYCLASE/PHYTOENE SYNTHASE"/>
    <property type="match status" value="1"/>
</dbReference>
<evidence type="ECO:0000256" key="3">
    <source>
        <dbReference type="ARBA" id="ARBA00022679"/>
    </source>
</evidence>
<dbReference type="InterPro" id="IPR044843">
    <property type="entry name" value="Trans_IPPS_bact-type"/>
</dbReference>
<keyword evidence="4" id="KW-0479">Metal-binding</keyword>
<dbReference type="SFLD" id="SFLDS00005">
    <property type="entry name" value="Isoprenoid_Synthase_Type_I"/>
    <property type="match status" value="1"/>
</dbReference>
<evidence type="ECO:0000256" key="2">
    <source>
        <dbReference type="ARBA" id="ARBA00006251"/>
    </source>
</evidence>
<evidence type="ECO:0000256" key="1">
    <source>
        <dbReference type="ARBA" id="ARBA00004684"/>
    </source>
</evidence>
<organism evidence="9 10">
    <name type="scientific">Pantoea alhagi</name>
    <dbReference type="NCBI Taxonomy" id="1891675"/>
    <lineage>
        <taxon>Bacteria</taxon>
        <taxon>Pseudomonadati</taxon>
        <taxon>Pseudomonadota</taxon>
        <taxon>Gammaproteobacteria</taxon>
        <taxon>Enterobacterales</taxon>
        <taxon>Erwiniaceae</taxon>
        <taxon>Pantoea</taxon>
    </lineage>
</organism>
<dbReference type="Proteomes" id="UP000192900">
    <property type="component" value="Chromosome"/>
</dbReference>
<dbReference type="Gene3D" id="1.10.600.10">
    <property type="entry name" value="Farnesyl Diphosphate Synthase"/>
    <property type="match status" value="1"/>
</dbReference>
<dbReference type="GO" id="GO:0046872">
    <property type="term" value="F:metal ion binding"/>
    <property type="evidence" value="ECO:0007669"/>
    <property type="project" value="UniProtKB-KW"/>
</dbReference>
<feature type="region of interest" description="Disordered" evidence="8">
    <location>
        <begin position="291"/>
        <end position="316"/>
    </location>
</feature>
<dbReference type="PROSITE" id="PS01045">
    <property type="entry name" value="SQUALEN_PHYTOEN_SYN_2"/>
    <property type="match status" value="1"/>
</dbReference>
<dbReference type="NCBIfam" id="NF042419">
    <property type="entry name" value="Phyto_syn_CrtB"/>
    <property type="match status" value="1"/>
</dbReference>
<dbReference type="CDD" id="cd00683">
    <property type="entry name" value="Trans_IPPS_HH"/>
    <property type="match status" value="1"/>
</dbReference>
<dbReference type="GO" id="GO:0051996">
    <property type="term" value="F:squalene synthase [NAD(P)H] activity"/>
    <property type="evidence" value="ECO:0007669"/>
    <property type="project" value="InterPro"/>
</dbReference>
<accession>A0A1W6B2R9</accession>
<dbReference type="GO" id="GO:0016117">
    <property type="term" value="P:carotenoid biosynthetic process"/>
    <property type="evidence" value="ECO:0007669"/>
    <property type="project" value="UniProtKB-KW"/>
</dbReference>
<name>A0A1W6B2R9_9GAMM</name>
<dbReference type="Pfam" id="PF00494">
    <property type="entry name" value="SQS_PSY"/>
    <property type="match status" value="1"/>
</dbReference>
<dbReference type="FunFam" id="1.10.600.10:FF:000020">
    <property type="entry name" value="Phytoene synthase"/>
    <property type="match status" value="1"/>
</dbReference>
<feature type="compositionally biased region" description="Basic residues" evidence="8">
    <location>
        <begin position="306"/>
        <end position="316"/>
    </location>
</feature>
<dbReference type="GO" id="GO:0004311">
    <property type="term" value="F:geranylgeranyl diphosphate synthase activity"/>
    <property type="evidence" value="ECO:0007669"/>
    <property type="project" value="InterPro"/>
</dbReference>
<dbReference type="STRING" id="1891675.B1H58_04565"/>
<protein>
    <recommendedName>
        <fullName evidence="7">15-cis-phytoene synthase</fullName>
    </recommendedName>
</protein>
<reference evidence="9 10" key="1">
    <citation type="submission" date="2017-02" db="EMBL/GenBank/DDBJ databases">
        <title>Complete genome sequence of the drought resistance-promoting endophyte Pantoea alhagi LTYR-11Z.</title>
        <authorList>
            <person name="Zhang L."/>
        </authorList>
    </citation>
    <scope>NUCLEOTIDE SEQUENCE [LARGE SCALE GENOMIC DNA]</scope>
    <source>
        <strain evidence="9 10">LTYR-11Z</strain>
    </source>
</reference>
<comment type="cofactor">
    <cofactor evidence="6">
        <name>ATP</name>
        <dbReference type="ChEBI" id="CHEBI:30616"/>
    </cofactor>
</comment>
<evidence type="ECO:0000313" key="10">
    <source>
        <dbReference type="Proteomes" id="UP000192900"/>
    </source>
</evidence>
<dbReference type="OrthoDB" id="9807580at2"/>
<evidence type="ECO:0000256" key="5">
    <source>
        <dbReference type="ARBA" id="ARBA00022746"/>
    </source>
</evidence>
<dbReference type="InterPro" id="IPR033904">
    <property type="entry name" value="Trans_IPPS_HH"/>
</dbReference>
<evidence type="ECO:0000256" key="6">
    <source>
        <dbReference type="ARBA" id="ARBA00053028"/>
    </source>
</evidence>
<dbReference type="SFLD" id="SFLDG01212">
    <property type="entry name" value="Phytoene_synthase_like"/>
    <property type="match status" value="1"/>
</dbReference>
<dbReference type="InterPro" id="IPR002060">
    <property type="entry name" value="Squ/phyt_synthse"/>
</dbReference>
<evidence type="ECO:0000256" key="4">
    <source>
        <dbReference type="ARBA" id="ARBA00022723"/>
    </source>
</evidence>
<sequence>MNSTLMDHATETMAAGSKSFATASKLFDARTRRSALMLYAWCRYCDDVIDGQVLGFHHPAVSSGSATQRLEMLKIETQRAFAGAEMQEPAFAAFQEVATRHTIPPQLAFDHLEGFAMDVRETHYETFTDTLRYCYHVAGVVGLMMARVMGVRDESVLDRACDLGLAFQLTNIARDIVEDAQAGRCYLPQAWLDEKGMRSADILDPARREDLAHLAQRLVAQAEPYYASARAGLSGLPLRSAWAIASAHGVYREIGVKVSAAGARAWETRQGTSRTEKIGLLIKGAALALSSRVENPPPRSPELWQRPRRKSGHAKL</sequence>
<comment type="similarity">
    <text evidence="2">Belongs to the phytoene/squalene synthase family.</text>
</comment>
<comment type="pathway">
    <text evidence="1">Carotenoid biosynthesis; phytoene biosynthesis.</text>
</comment>
<dbReference type="InterPro" id="IPR008949">
    <property type="entry name" value="Isoprenoid_synthase_dom_sf"/>
</dbReference>
<dbReference type="SFLD" id="SFLDG01018">
    <property type="entry name" value="Squalene/Phytoene_Synthase_Lik"/>
    <property type="match status" value="1"/>
</dbReference>
<proteinExistence type="inferred from homology"/>
<dbReference type="RefSeq" id="WP_085068195.1">
    <property type="nucleotide sequence ID" value="NZ_CP019706.1"/>
</dbReference>
<evidence type="ECO:0000313" key="9">
    <source>
        <dbReference type="EMBL" id="ARJ41353.1"/>
    </source>
</evidence>
<dbReference type="PROSITE" id="PS01044">
    <property type="entry name" value="SQUALEN_PHYTOEN_SYN_1"/>
    <property type="match status" value="1"/>
</dbReference>
<dbReference type="SUPFAM" id="SSF48576">
    <property type="entry name" value="Terpenoid synthases"/>
    <property type="match status" value="1"/>
</dbReference>
<evidence type="ECO:0000256" key="8">
    <source>
        <dbReference type="SAM" id="MobiDB-lite"/>
    </source>
</evidence>
<keyword evidence="10" id="KW-1185">Reference proteome</keyword>
<dbReference type="InterPro" id="IPR019845">
    <property type="entry name" value="Squalene/phytoene_synthase_CS"/>
</dbReference>
<evidence type="ECO:0000256" key="7">
    <source>
        <dbReference type="ARBA" id="ARBA00068558"/>
    </source>
</evidence>